<protein>
    <submittedName>
        <fullName evidence="2">HxlR family transcriptional regulator</fullName>
    </submittedName>
</protein>
<evidence type="ECO:0000259" key="1">
    <source>
        <dbReference type="Pfam" id="PF01638"/>
    </source>
</evidence>
<keyword evidence="3" id="KW-1185">Reference proteome</keyword>
<reference evidence="2 3" key="1">
    <citation type="submission" date="2019-03" db="EMBL/GenBank/DDBJ databases">
        <title>Genomic Encyclopedia of Archaeal and Bacterial Type Strains, Phase II (KMG-II): from individual species to whole genera.</title>
        <authorList>
            <person name="Goeker M."/>
        </authorList>
    </citation>
    <scope>NUCLEOTIDE SEQUENCE [LARGE SCALE GENOMIC DNA]</scope>
    <source>
        <strain evidence="2 3">DSM 28213</strain>
    </source>
</reference>
<gene>
    <name evidence="2" type="ORF">C8P70_11960</name>
</gene>
<dbReference type="Proteomes" id="UP000295215">
    <property type="component" value="Unassembled WGS sequence"/>
</dbReference>
<dbReference type="InterPro" id="IPR002577">
    <property type="entry name" value="HTH_HxlR"/>
</dbReference>
<organism evidence="2 3">
    <name type="scientific">Myroides indicus</name>
    <dbReference type="NCBI Taxonomy" id="1323422"/>
    <lineage>
        <taxon>Bacteria</taxon>
        <taxon>Pseudomonadati</taxon>
        <taxon>Bacteroidota</taxon>
        <taxon>Flavobacteriia</taxon>
        <taxon>Flavobacteriales</taxon>
        <taxon>Flavobacteriaceae</taxon>
        <taxon>Myroides</taxon>
    </lineage>
</organism>
<evidence type="ECO:0000313" key="2">
    <source>
        <dbReference type="EMBL" id="TDS56624.1"/>
    </source>
</evidence>
<accession>A0A4R7ES95</accession>
<dbReference type="InterPro" id="IPR036388">
    <property type="entry name" value="WH-like_DNA-bd_sf"/>
</dbReference>
<dbReference type="AlphaFoldDB" id="A0A4R7ES95"/>
<dbReference type="Pfam" id="PF01638">
    <property type="entry name" value="HxlR"/>
    <property type="match status" value="1"/>
</dbReference>
<comment type="caution">
    <text evidence="2">The sequence shown here is derived from an EMBL/GenBank/DDBJ whole genome shotgun (WGS) entry which is preliminary data.</text>
</comment>
<dbReference type="Gene3D" id="1.10.10.10">
    <property type="entry name" value="Winged helix-like DNA-binding domain superfamily/Winged helix DNA-binding domain"/>
    <property type="match status" value="1"/>
</dbReference>
<evidence type="ECO:0000313" key="3">
    <source>
        <dbReference type="Proteomes" id="UP000295215"/>
    </source>
</evidence>
<feature type="domain" description="HTH hxlR-type" evidence="1">
    <location>
        <begin position="4"/>
        <end position="45"/>
    </location>
</feature>
<name>A0A4R7ES95_9FLAO</name>
<proteinExistence type="predicted"/>
<dbReference type="EMBL" id="SOAG01000019">
    <property type="protein sequence ID" value="TDS56624.1"/>
    <property type="molecule type" value="Genomic_DNA"/>
</dbReference>
<sequence>MITHAILVKKEIPYMVPAGVKYVLTNKGVDLVPILKNLCDWEKYMPRKKKFMSVPSAYTFKYD</sequence>